<gene>
    <name evidence="10" type="ORF">Q5Y72_04075</name>
</gene>
<reference evidence="10 11" key="1">
    <citation type="submission" date="2023-08" db="EMBL/GenBank/DDBJ databases">
        <authorList>
            <person name="Park J.-S."/>
        </authorList>
    </citation>
    <scope>NUCLEOTIDE SEQUENCE [LARGE SCALE GENOMIC DNA]</scope>
    <source>
        <strain evidence="10 11">2205BS29-5</strain>
    </source>
</reference>
<evidence type="ECO:0000256" key="3">
    <source>
        <dbReference type="ARBA" id="ARBA00022603"/>
    </source>
</evidence>
<feature type="domain" description="DNA methylase adenine-specific" evidence="9">
    <location>
        <begin position="174"/>
        <end position="470"/>
    </location>
</feature>
<proteinExistence type="inferred from homology"/>
<keyword evidence="7" id="KW-0238">DNA-binding</keyword>
<dbReference type="EC" id="2.1.1.72" evidence="2"/>
<keyword evidence="5" id="KW-0949">S-adenosyl-L-methionine</keyword>
<evidence type="ECO:0000256" key="4">
    <source>
        <dbReference type="ARBA" id="ARBA00022679"/>
    </source>
</evidence>
<name>A0ABT9J8X8_9RHOB</name>
<accession>A0ABT9J8X8</accession>
<dbReference type="SUPFAM" id="SSF116734">
    <property type="entry name" value="DNA methylase specificity domain"/>
    <property type="match status" value="1"/>
</dbReference>
<sequence length="715" mass="81038">MARTARKKAEPKQLTTAQRLDSIIKSARKIMRKDKGLNGDLDRLPMLTWIMFLKFLDDMERIEEGRAELAGKDYRPIIEAPYRWRDWAADADGITGPDLLSFLVSEVTERPDGTRGPGLFAYLRGLRGDNGRRERRDVIATVFQGFANRMESGYLLRDVVNLIDGIHFDSSEEVHTLGRLYETLLREMRDAAGDSGEFYTPRPVVRFMVEVTDPKLGETILDPACGTGGFLTEAFQHLERQADTVEKRRILQEDSFFGGEAKSLPFLLSQLNLLLHGLHAPRIDPGNALRFRLAEIGEDQRVNVILTNPPFGGEEEAGILNNFPEDRRTAETALLFLQLIMRRLKRAGRGRAAVVVPHGTLFGDGISARIKADLLEKFNLHTIVRLREGVFEPYTDIATNLLFFDTSGPSTDVWFYEQPEPEGRKKYSKTAPMAFEEFEACLSWWNDRCENERAWKVSAKELIERDEKGSVVKCNLDIKNPHTRGFEDERLPKEIIRSLLDRQRLVLDRLLEVSDYFDNQKDMELRRVELGRFLVKHTEKISLEPSSEYKQITVRLWGKGLALRGIKRGSEIAAEKQVRVSAGQFLMSRIDARHGAFGIVLGDLDGALVSGDFPAFDIDSNIVLPHFFEWITRTEAFVDLCRRASEGSTNRVRLKEDKFLQMAIPIPSLQTQKDFLERLDVLADLQVEGAASQADLSALIQSVLHSVFNGKATAA</sequence>
<dbReference type="Proteomes" id="UP001224997">
    <property type="component" value="Unassembled WGS sequence"/>
</dbReference>
<evidence type="ECO:0000256" key="2">
    <source>
        <dbReference type="ARBA" id="ARBA00011900"/>
    </source>
</evidence>
<dbReference type="SUPFAM" id="SSF53335">
    <property type="entry name" value="S-adenosyl-L-methionine-dependent methyltransferases"/>
    <property type="match status" value="1"/>
</dbReference>
<dbReference type="Gene3D" id="3.90.220.20">
    <property type="entry name" value="DNA methylase specificity domains"/>
    <property type="match status" value="1"/>
</dbReference>
<dbReference type="PANTHER" id="PTHR42933:SF4">
    <property type="entry name" value="TYPE I RESTRICTION ENZYME ECOKI METHYLASE SUBUNIT"/>
    <property type="match status" value="1"/>
</dbReference>
<evidence type="ECO:0000256" key="1">
    <source>
        <dbReference type="ARBA" id="ARBA00006594"/>
    </source>
</evidence>
<comment type="caution">
    <text evidence="10">The sequence shown here is derived from an EMBL/GenBank/DDBJ whole genome shotgun (WGS) entry which is preliminary data.</text>
</comment>
<keyword evidence="4" id="KW-0808">Transferase</keyword>
<dbReference type="Gene3D" id="3.40.50.150">
    <property type="entry name" value="Vaccinia Virus protein VP39"/>
    <property type="match status" value="1"/>
</dbReference>
<dbReference type="PROSITE" id="PS00092">
    <property type="entry name" value="N6_MTASE"/>
    <property type="match status" value="1"/>
</dbReference>
<dbReference type="InterPro" id="IPR029063">
    <property type="entry name" value="SAM-dependent_MTases_sf"/>
</dbReference>
<dbReference type="InterPro" id="IPR002052">
    <property type="entry name" value="DNA_methylase_N6_adenine_CS"/>
</dbReference>
<evidence type="ECO:0000313" key="10">
    <source>
        <dbReference type="EMBL" id="MDP5306265.1"/>
    </source>
</evidence>
<keyword evidence="6" id="KW-0680">Restriction system</keyword>
<comment type="catalytic activity">
    <reaction evidence="8">
        <text>a 2'-deoxyadenosine in DNA + S-adenosyl-L-methionine = an N(6)-methyl-2'-deoxyadenosine in DNA + S-adenosyl-L-homocysteine + H(+)</text>
        <dbReference type="Rhea" id="RHEA:15197"/>
        <dbReference type="Rhea" id="RHEA-COMP:12418"/>
        <dbReference type="Rhea" id="RHEA-COMP:12419"/>
        <dbReference type="ChEBI" id="CHEBI:15378"/>
        <dbReference type="ChEBI" id="CHEBI:57856"/>
        <dbReference type="ChEBI" id="CHEBI:59789"/>
        <dbReference type="ChEBI" id="CHEBI:90615"/>
        <dbReference type="ChEBI" id="CHEBI:90616"/>
        <dbReference type="EC" id="2.1.1.72"/>
    </reaction>
</comment>
<evidence type="ECO:0000256" key="8">
    <source>
        <dbReference type="ARBA" id="ARBA00047942"/>
    </source>
</evidence>
<dbReference type="Gene3D" id="1.20.1260.30">
    <property type="match status" value="1"/>
</dbReference>
<dbReference type="GO" id="GO:0032259">
    <property type="term" value="P:methylation"/>
    <property type="evidence" value="ECO:0007669"/>
    <property type="project" value="UniProtKB-KW"/>
</dbReference>
<dbReference type="EMBL" id="JAVAMQ010000003">
    <property type="protein sequence ID" value="MDP5306265.1"/>
    <property type="molecule type" value="Genomic_DNA"/>
</dbReference>
<dbReference type="InterPro" id="IPR038333">
    <property type="entry name" value="T1MK-like_N_sf"/>
</dbReference>
<evidence type="ECO:0000256" key="6">
    <source>
        <dbReference type="ARBA" id="ARBA00022747"/>
    </source>
</evidence>
<dbReference type="InterPro" id="IPR044946">
    <property type="entry name" value="Restrct_endonuc_typeI_TRD_sf"/>
</dbReference>
<dbReference type="GO" id="GO:0008168">
    <property type="term" value="F:methyltransferase activity"/>
    <property type="evidence" value="ECO:0007669"/>
    <property type="project" value="UniProtKB-KW"/>
</dbReference>
<evidence type="ECO:0000313" key="11">
    <source>
        <dbReference type="Proteomes" id="UP001224997"/>
    </source>
</evidence>
<dbReference type="Pfam" id="PF02384">
    <property type="entry name" value="N6_Mtase"/>
    <property type="match status" value="1"/>
</dbReference>
<protein>
    <recommendedName>
        <fullName evidence="2">site-specific DNA-methyltransferase (adenine-specific)</fullName>
        <ecNumber evidence="2">2.1.1.72</ecNumber>
    </recommendedName>
</protein>
<keyword evidence="3 10" id="KW-0489">Methyltransferase</keyword>
<dbReference type="InterPro" id="IPR051537">
    <property type="entry name" value="DNA_Adenine_Mtase"/>
</dbReference>
<keyword evidence="11" id="KW-1185">Reference proteome</keyword>
<evidence type="ECO:0000259" key="9">
    <source>
        <dbReference type="Pfam" id="PF02384"/>
    </source>
</evidence>
<organism evidence="10 11">
    <name type="scientific">Paracoccus spongiarum</name>
    <dbReference type="NCBI Taxonomy" id="3064387"/>
    <lineage>
        <taxon>Bacteria</taxon>
        <taxon>Pseudomonadati</taxon>
        <taxon>Pseudomonadota</taxon>
        <taxon>Alphaproteobacteria</taxon>
        <taxon>Rhodobacterales</taxon>
        <taxon>Paracoccaceae</taxon>
        <taxon>Paracoccus</taxon>
    </lineage>
</organism>
<evidence type="ECO:0000256" key="5">
    <source>
        <dbReference type="ARBA" id="ARBA00022691"/>
    </source>
</evidence>
<comment type="similarity">
    <text evidence="1">Belongs to the N(4)/N(6)-methyltransferase family.</text>
</comment>
<dbReference type="RefSeq" id="WP_305962131.1">
    <property type="nucleotide sequence ID" value="NZ_JAVAMQ010000003.1"/>
</dbReference>
<dbReference type="PRINTS" id="PR00507">
    <property type="entry name" value="N12N6MTFRASE"/>
</dbReference>
<dbReference type="InterPro" id="IPR003356">
    <property type="entry name" value="DNA_methylase_A-5"/>
</dbReference>
<evidence type="ECO:0000256" key="7">
    <source>
        <dbReference type="ARBA" id="ARBA00023125"/>
    </source>
</evidence>
<dbReference type="PANTHER" id="PTHR42933">
    <property type="entry name" value="SLR6095 PROTEIN"/>
    <property type="match status" value="1"/>
</dbReference>